<evidence type="ECO:0000256" key="1">
    <source>
        <dbReference type="ARBA" id="ARBA00022618"/>
    </source>
</evidence>
<keyword evidence="3 5" id="KW-0131">Cell cycle</keyword>
<dbReference type="PANTHER" id="PTHR35798:SF1">
    <property type="entry name" value="CELL DIVISION PROTEIN SEPF"/>
    <property type="match status" value="1"/>
</dbReference>
<accession>A0A430B968</accession>
<keyword evidence="7" id="KW-1185">Reference proteome</keyword>
<evidence type="ECO:0000256" key="5">
    <source>
        <dbReference type="HAMAP-Rule" id="MF_01197"/>
    </source>
</evidence>
<comment type="function">
    <text evidence="4 5">Cell division protein that is part of the divisome complex and is recruited early to the Z-ring. Probably stimulates Z-ring formation, perhaps through the cross-linking of FtsZ protofilaments. Its function overlaps with FtsA.</text>
</comment>
<comment type="subunit">
    <text evidence="5">Homodimer. Interacts with FtsZ.</text>
</comment>
<proteinExistence type="inferred from homology"/>
<comment type="subcellular location">
    <subcellularLocation>
        <location evidence="5">Cytoplasm</location>
    </subcellularLocation>
    <text evidence="5">Localizes to the division site, in a FtsZ-dependent manner.</text>
</comment>
<dbReference type="HAMAP" id="MF_01197">
    <property type="entry name" value="SepF"/>
    <property type="match status" value="1"/>
</dbReference>
<name>A0A430B968_9ENTE</name>
<keyword evidence="2 5" id="KW-0717">Septation</keyword>
<keyword evidence="1 5" id="KW-0132">Cell division</keyword>
<sequence length="192" mass="22089">MMMKKRWVQMNLFKKKPSLSNFFGLDDSHDDDFEFENEESFENEMAQFTNDPSNNFETTEEKIIPTSDVSSSNQYTNKKVVAMNSYQGGTERNRQVENKRVHRKITVFEPRAYADCKSIAQALFRKEIVIVTFSAMEEHQARRVVDFVTGTIYAVDGDIQRIGEEIFICTPANVDVDSTVAQSLVSTHLTNY</sequence>
<protein>
    <recommendedName>
        <fullName evidence="5">Cell division protein SepF</fullName>
    </recommendedName>
</protein>
<dbReference type="InterPro" id="IPR007561">
    <property type="entry name" value="Cell_div_SepF/SepF-rel"/>
</dbReference>
<comment type="similarity">
    <text evidence="5">Belongs to the SepF family.</text>
</comment>
<dbReference type="InterPro" id="IPR023052">
    <property type="entry name" value="Cell_div_SepF"/>
</dbReference>
<dbReference type="Proteomes" id="UP000288028">
    <property type="component" value="Unassembled WGS sequence"/>
</dbReference>
<keyword evidence="5" id="KW-0963">Cytoplasm</keyword>
<evidence type="ECO:0000256" key="4">
    <source>
        <dbReference type="ARBA" id="ARBA00044936"/>
    </source>
</evidence>
<evidence type="ECO:0000256" key="3">
    <source>
        <dbReference type="ARBA" id="ARBA00023306"/>
    </source>
</evidence>
<dbReference type="GO" id="GO:0000917">
    <property type="term" value="P:division septum assembly"/>
    <property type="evidence" value="ECO:0007669"/>
    <property type="project" value="UniProtKB-KW"/>
</dbReference>
<dbReference type="EMBL" id="NGKB01000001">
    <property type="protein sequence ID" value="RSU16855.1"/>
    <property type="molecule type" value="Genomic_DNA"/>
</dbReference>
<dbReference type="Pfam" id="PF04472">
    <property type="entry name" value="SepF"/>
    <property type="match status" value="1"/>
</dbReference>
<dbReference type="GO" id="GO:0043093">
    <property type="term" value="P:FtsZ-dependent cytokinesis"/>
    <property type="evidence" value="ECO:0007669"/>
    <property type="project" value="UniProtKB-UniRule"/>
</dbReference>
<reference evidence="6 7" key="1">
    <citation type="submission" date="2017-05" db="EMBL/GenBank/DDBJ databases">
        <title>Vagococcus spp. assemblies.</title>
        <authorList>
            <person name="Gulvik C.A."/>
        </authorList>
    </citation>
    <scope>NUCLEOTIDE SEQUENCE [LARGE SCALE GENOMIC DNA]</scope>
    <source>
        <strain evidence="6 7">SS1714</strain>
    </source>
</reference>
<dbReference type="Gene3D" id="3.30.110.150">
    <property type="entry name" value="SepF-like protein"/>
    <property type="match status" value="1"/>
</dbReference>
<dbReference type="InterPro" id="IPR038594">
    <property type="entry name" value="SepF-like_sf"/>
</dbReference>
<evidence type="ECO:0000313" key="7">
    <source>
        <dbReference type="Proteomes" id="UP000288028"/>
    </source>
</evidence>
<dbReference type="GO" id="GO:0005737">
    <property type="term" value="C:cytoplasm"/>
    <property type="evidence" value="ECO:0007669"/>
    <property type="project" value="UniProtKB-SubCell"/>
</dbReference>
<dbReference type="AlphaFoldDB" id="A0A430B968"/>
<evidence type="ECO:0000313" key="6">
    <source>
        <dbReference type="EMBL" id="RSU16855.1"/>
    </source>
</evidence>
<gene>
    <name evidence="5" type="primary">sepF</name>
    <name evidence="6" type="ORF">CBF28_01315</name>
</gene>
<comment type="caution">
    <text evidence="6">The sequence shown here is derived from an EMBL/GenBank/DDBJ whole genome shotgun (WGS) entry which is preliminary data.</text>
</comment>
<organism evidence="6 7">
    <name type="scientific">Vagococcus carniphilus</name>
    <dbReference type="NCBI Taxonomy" id="218144"/>
    <lineage>
        <taxon>Bacteria</taxon>
        <taxon>Bacillati</taxon>
        <taxon>Bacillota</taxon>
        <taxon>Bacilli</taxon>
        <taxon>Lactobacillales</taxon>
        <taxon>Enterococcaceae</taxon>
        <taxon>Vagococcus</taxon>
    </lineage>
</organism>
<evidence type="ECO:0000256" key="2">
    <source>
        <dbReference type="ARBA" id="ARBA00023210"/>
    </source>
</evidence>
<dbReference type="PANTHER" id="PTHR35798">
    <property type="entry name" value="CELL DIVISION PROTEIN SEPF"/>
    <property type="match status" value="1"/>
</dbReference>